<dbReference type="Proteomes" id="UP001371456">
    <property type="component" value="Unassembled WGS sequence"/>
</dbReference>
<organism evidence="1 2">
    <name type="scientific">Solanum bulbocastanum</name>
    <name type="common">Wild potato</name>
    <dbReference type="NCBI Taxonomy" id="147425"/>
    <lineage>
        <taxon>Eukaryota</taxon>
        <taxon>Viridiplantae</taxon>
        <taxon>Streptophyta</taxon>
        <taxon>Embryophyta</taxon>
        <taxon>Tracheophyta</taxon>
        <taxon>Spermatophyta</taxon>
        <taxon>Magnoliopsida</taxon>
        <taxon>eudicotyledons</taxon>
        <taxon>Gunneridae</taxon>
        <taxon>Pentapetalae</taxon>
        <taxon>asterids</taxon>
        <taxon>lamiids</taxon>
        <taxon>Solanales</taxon>
        <taxon>Solanaceae</taxon>
        <taxon>Solanoideae</taxon>
        <taxon>Solaneae</taxon>
        <taxon>Solanum</taxon>
    </lineage>
</organism>
<evidence type="ECO:0000313" key="2">
    <source>
        <dbReference type="Proteomes" id="UP001371456"/>
    </source>
</evidence>
<evidence type="ECO:0000313" key="1">
    <source>
        <dbReference type="EMBL" id="KAK6784210.1"/>
    </source>
</evidence>
<dbReference type="EMBL" id="JBANQN010000007">
    <property type="protein sequence ID" value="KAK6784210.1"/>
    <property type="molecule type" value="Genomic_DNA"/>
</dbReference>
<name>A0AAN8Y921_SOLBU</name>
<reference evidence="1 2" key="1">
    <citation type="submission" date="2024-02" db="EMBL/GenBank/DDBJ databases">
        <title>de novo genome assembly of Solanum bulbocastanum strain 11H21.</title>
        <authorList>
            <person name="Hosaka A.J."/>
        </authorList>
    </citation>
    <scope>NUCLEOTIDE SEQUENCE [LARGE SCALE GENOMIC DNA]</scope>
    <source>
        <tissue evidence="1">Young leaves</tissue>
    </source>
</reference>
<sequence length="28" mass="3153">MVFLHFLLILVSRFKPGKIRAGGIVRLA</sequence>
<gene>
    <name evidence="1" type="ORF">RDI58_017664</name>
</gene>
<keyword evidence="2" id="KW-1185">Reference proteome</keyword>
<accession>A0AAN8Y921</accession>
<proteinExistence type="predicted"/>
<protein>
    <submittedName>
        <fullName evidence="1">Uncharacterized protein</fullName>
    </submittedName>
</protein>
<dbReference type="AlphaFoldDB" id="A0AAN8Y921"/>
<comment type="caution">
    <text evidence="1">The sequence shown here is derived from an EMBL/GenBank/DDBJ whole genome shotgun (WGS) entry which is preliminary data.</text>
</comment>